<feature type="transmembrane region" description="Helical" evidence="1">
    <location>
        <begin position="6"/>
        <end position="24"/>
    </location>
</feature>
<organism evidence="2">
    <name type="scientific">marine sediment metagenome</name>
    <dbReference type="NCBI Taxonomy" id="412755"/>
    <lineage>
        <taxon>unclassified sequences</taxon>
        <taxon>metagenomes</taxon>
        <taxon>ecological metagenomes</taxon>
    </lineage>
</organism>
<keyword evidence="1" id="KW-1133">Transmembrane helix</keyword>
<proteinExistence type="predicted"/>
<dbReference type="AlphaFoldDB" id="A0A0F9B0L2"/>
<evidence type="ECO:0000256" key="1">
    <source>
        <dbReference type="SAM" id="Phobius"/>
    </source>
</evidence>
<sequence length="58" mass="6275">MTTMGFFGILLGVIIIVGVQLSCYKLFGYEDYQKAVIVSLSCFILGILSTLLIIKIGG</sequence>
<feature type="transmembrane region" description="Helical" evidence="1">
    <location>
        <begin position="36"/>
        <end position="56"/>
    </location>
</feature>
<gene>
    <name evidence="2" type="ORF">LCGC14_2505590</name>
</gene>
<accession>A0A0F9B0L2</accession>
<reference evidence="2" key="1">
    <citation type="journal article" date="2015" name="Nature">
        <title>Complex archaea that bridge the gap between prokaryotes and eukaryotes.</title>
        <authorList>
            <person name="Spang A."/>
            <person name="Saw J.H."/>
            <person name="Jorgensen S.L."/>
            <person name="Zaremba-Niedzwiedzka K."/>
            <person name="Martijn J."/>
            <person name="Lind A.E."/>
            <person name="van Eijk R."/>
            <person name="Schleper C."/>
            <person name="Guy L."/>
            <person name="Ettema T.J."/>
        </authorList>
    </citation>
    <scope>NUCLEOTIDE SEQUENCE</scope>
</reference>
<keyword evidence="1" id="KW-0812">Transmembrane</keyword>
<keyword evidence="1" id="KW-0472">Membrane</keyword>
<protein>
    <submittedName>
        <fullName evidence="2">Uncharacterized protein</fullName>
    </submittedName>
</protein>
<comment type="caution">
    <text evidence="2">The sequence shown here is derived from an EMBL/GenBank/DDBJ whole genome shotgun (WGS) entry which is preliminary data.</text>
</comment>
<dbReference type="EMBL" id="LAZR01040064">
    <property type="protein sequence ID" value="KKL15439.1"/>
    <property type="molecule type" value="Genomic_DNA"/>
</dbReference>
<evidence type="ECO:0000313" key="2">
    <source>
        <dbReference type="EMBL" id="KKL15439.1"/>
    </source>
</evidence>
<name>A0A0F9B0L2_9ZZZZ</name>